<evidence type="ECO:0000256" key="1">
    <source>
        <dbReference type="PROSITE-ProRule" id="PRU00339"/>
    </source>
</evidence>
<dbReference type="Gene3D" id="1.25.40.10">
    <property type="entry name" value="Tetratricopeptide repeat domain"/>
    <property type="match status" value="1"/>
</dbReference>
<keyword evidence="3" id="KW-0732">Signal</keyword>
<evidence type="ECO:0000256" key="3">
    <source>
        <dbReference type="SAM" id="SignalP"/>
    </source>
</evidence>
<dbReference type="EMBL" id="FRXO01000005">
    <property type="protein sequence ID" value="SHO66020.1"/>
    <property type="molecule type" value="Genomic_DNA"/>
</dbReference>
<feature type="signal peptide" evidence="3">
    <location>
        <begin position="1"/>
        <end position="22"/>
    </location>
</feature>
<reference evidence="4 5" key="1">
    <citation type="submission" date="2016-12" db="EMBL/GenBank/DDBJ databases">
        <authorList>
            <person name="Song W.-J."/>
            <person name="Kurnit D.M."/>
        </authorList>
    </citation>
    <scope>NUCLEOTIDE SEQUENCE [LARGE SCALE GENOMIC DNA]</scope>
    <source>
        <strain evidence="4 5">DSM 19599</strain>
    </source>
</reference>
<feature type="chain" id="PRO_5012071106" evidence="3">
    <location>
        <begin position="23"/>
        <end position="238"/>
    </location>
</feature>
<dbReference type="SUPFAM" id="SSF48452">
    <property type="entry name" value="TPR-like"/>
    <property type="match status" value="1"/>
</dbReference>
<feature type="repeat" description="TPR" evidence="1">
    <location>
        <begin position="186"/>
        <end position="219"/>
    </location>
</feature>
<gene>
    <name evidence="4" type="ORF">SAMN02745172_02670</name>
</gene>
<accession>A0A1M7ZMA0</accession>
<dbReference type="RefSeq" id="WP_084564633.1">
    <property type="nucleotide sequence ID" value="NZ_FRXO01000005.1"/>
</dbReference>
<dbReference type="InterPro" id="IPR019734">
    <property type="entry name" value="TPR_rpt"/>
</dbReference>
<dbReference type="Proteomes" id="UP000186406">
    <property type="component" value="Unassembled WGS sequence"/>
</dbReference>
<sequence>MNCRAAILALALLLPAGGVATAASGHGDAPMQDDAQERSPQADDPAGSGPNQALSELPSGVTLDQTPDASTAVAQGPDTAKSLDSLFARLAKAKDADSAAVVARQIETRWLNSGSPTVDLLMRRATLALAANDLPLARDLADAVVRLKPSYAEGWSMRATIEYQMDDYGPALADLRRTLALEPRHWQAMAGLGMILVDLDRKKAALEAFDAALAIHPYLEEALKGRDELATAVEGQEL</sequence>
<dbReference type="OrthoDB" id="9815010at2"/>
<keyword evidence="1" id="KW-0802">TPR repeat</keyword>
<feature type="region of interest" description="Disordered" evidence="2">
    <location>
        <begin position="22"/>
        <end position="77"/>
    </location>
</feature>
<dbReference type="AlphaFoldDB" id="A0A1M7ZMA0"/>
<name>A0A1M7ZMA0_9HYPH</name>
<dbReference type="PROSITE" id="PS50005">
    <property type="entry name" value="TPR"/>
    <property type="match status" value="2"/>
</dbReference>
<feature type="compositionally biased region" description="Polar residues" evidence="2">
    <location>
        <begin position="62"/>
        <end position="73"/>
    </location>
</feature>
<organism evidence="4 5">
    <name type="scientific">Pseudoxanthobacter soli DSM 19599</name>
    <dbReference type="NCBI Taxonomy" id="1123029"/>
    <lineage>
        <taxon>Bacteria</taxon>
        <taxon>Pseudomonadati</taxon>
        <taxon>Pseudomonadota</taxon>
        <taxon>Alphaproteobacteria</taxon>
        <taxon>Hyphomicrobiales</taxon>
        <taxon>Segnochrobactraceae</taxon>
        <taxon>Pseudoxanthobacter</taxon>
    </lineage>
</organism>
<dbReference type="SMART" id="SM00028">
    <property type="entry name" value="TPR"/>
    <property type="match status" value="3"/>
</dbReference>
<proteinExistence type="predicted"/>
<feature type="repeat" description="TPR" evidence="1">
    <location>
        <begin position="152"/>
        <end position="185"/>
    </location>
</feature>
<dbReference type="STRING" id="1123029.SAMN02745172_02670"/>
<evidence type="ECO:0000256" key="2">
    <source>
        <dbReference type="SAM" id="MobiDB-lite"/>
    </source>
</evidence>
<protein>
    <submittedName>
        <fullName evidence="4">Tetratricopeptide repeat-containing protein</fullName>
    </submittedName>
</protein>
<evidence type="ECO:0000313" key="4">
    <source>
        <dbReference type="EMBL" id="SHO66020.1"/>
    </source>
</evidence>
<dbReference type="InterPro" id="IPR011990">
    <property type="entry name" value="TPR-like_helical_dom_sf"/>
</dbReference>
<dbReference type="Pfam" id="PF13432">
    <property type="entry name" value="TPR_16"/>
    <property type="match status" value="1"/>
</dbReference>
<evidence type="ECO:0000313" key="5">
    <source>
        <dbReference type="Proteomes" id="UP000186406"/>
    </source>
</evidence>
<keyword evidence="5" id="KW-1185">Reference proteome</keyword>